<reference evidence="2" key="1">
    <citation type="submission" date="2014-11" db="EMBL/GenBank/DDBJ databases">
        <authorList>
            <person name="Amaro Gonzalez C."/>
        </authorList>
    </citation>
    <scope>NUCLEOTIDE SEQUENCE</scope>
</reference>
<evidence type="ECO:0000256" key="1">
    <source>
        <dbReference type="SAM" id="MobiDB-lite"/>
    </source>
</evidence>
<proteinExistence type="predicted"/>
<sequence length="34" mass="3911">MFHQTTCLTITSQPKPHVNRNERHSAQSPIVQSH</sequence>
<reference evidence="2" key="2">
    <citation type="journal article" date="2015" name="Fish Shellfish Immunol.">
        <title>Early steps in the European eel (Anguilla anguilla)-Vibrio vulnificus interaction in the gills: Role of the RtxA13 toxin.</title>
        <authorList>
            <person name="Callol A."/>
            <person name="Pajuelo D."/>
            <person name="Ebbesson L."/>
            <person name="Teles M."/>
            <person name="MacKenzie S."/>
            <person name="Amaro C."/>
        </authorList>
    </citation>
    <scope>NUCLEOTIDE SEQUENCE</scope>
</reference>
<organism evidence="2">
    <name type="scientific">Anguilla anguilla</name>
    <name type="common">European freshwater eel</name>
    <name type="synonym">Muraena anguilla</name>
    <dbReference type="NCBI Taxonomy" id="7936"/>
    <lineage>
        <taxon>Eukaryota</taxon>
        <taxon>Metazoa</taxon>
        <taxon>Chordata</taxon>
        <taxon>Craniata</taxon>
        <taxon>Vertebrata</taxon>
        <taxon>Euteleostomi</taxon>
        <taxon>Actinopterygii</taxon>
        <taxon>Neopterygii</taxon>
        <taxon>Teleostei</taxon>
        <taxon>Anguilliformes</taxon>
        <taxon>Anguillidae</taxon>
        <taxon>Anguilla</taxon>
    </lineage>
</organism>
<dbReference type="AlphaFoldDB" id="A0A0E9VVU7"/>
<name>A0A0E9VVU7_ANGAN</name>
<protein>
    <submittedName>
        <fullName evidence="2">Uncharacterized protein</fullName>
    </submittedName>
</protein>
<dbReference type="EMBL" id="GBXM01027137">
    <property type="protein sequence ID" value="JAH81440.1"/>
    <property type="molecule type" value="Transcribed_RNA"/>
</dbReference>
<accession>A0A0E9VVU7</accession>
<evidence type="ECO:0000313" key="2">
    <source>
        <dbReference type="EMBL" id="JAH81440.1"/>
    </source>
</evidence>
<feature type="region of interest" description="Disordered" evidence="1">
    <location>
        <begin position="1"/>
        <end position="34"/>
    </location>
</feature>
<feature type="compositionally biased region" description="Polar residues" evidence="1">
    <location>
        <begin position="1"/>
        <end position="14"/>
    </location>
</feature>